<keyword evidence="4" id="KW-1185">Reference proteome</keyword>
<sequence>MPDEPTSDASDEHVLYQGRLHWTIAVRPVMITSLALVLLSSGDLLLGVGVMLVAAVFWGATLLAASNSAQLITEQRVRLSSGRIFRERVEIALTQVERVKVERDVMGRWLGYGTLVVEGRSGERASCPNLTQPDEFQRELEVAAGLGGE</sequence>
<name>A0A2A6RFK8_9CHLR</name>
<keyword evidence="1" id="KW-0472">Membrane</keyword>
<feature type="domain" description="YdbS-like PH" evidence="2">
    <location>
        <begin position="72"/>
        <end position="138"/>
    </location>
</feature>
<keyword evidence="1" id="KW-0812">Transmembrane</keyword>
<protein>
    <recommendedName>
        <fullName evidence="2">YdbS-like PH domain-containing protein</fullName>
    </recommendedName>
</protein>
<feature type="transmembrane region" description="Helical" evidence="1">
    <location>
        <begin position="44"/>
        <end position="65"/>
    </location>
</feature>
<dbReference type="Pfam" id="PF03703">
    <property type="entry name" value="bPH_2"/>
    <property type="match status" value="1"/>
</dbReference>
<gene>
    <name evidence="3" type="ORF">CJ255_17695</name>
</gene>
<accession>A0A2A6RFK8</accession>
<dbReference type="EMBL" id="NQWI01000115">
    <property type="protein sequence ID" value="PDW01721.1"/>
    <property type="molecule type" value="Genomic_DNA"/>
</dbReference>
<comment type="caution">
    <text evidence="3">The sequence shown here is derived from an EMBL/GenBank/DDBJ whole genome shotgun (WGS) entry which is preliminary data.</text>
</comment>
<evidence type="ECO:0000256" key="1">
    <source>
        <dbReference type="SAM" id="Phobius"/>
    </source>
</evidence>
<keyword evidence="1" id="KW-1133">Transmembrane helix</keyword>
<dbReference type="InterPro" id="IPR005182">
    <property type="entry name" value="YdbS-like_PH"/>
</dbReference>
<evidence type="ECO:0000313" key="4">
    <source>
        <dbReference type="Proteomes" id="UP000220527"/>
    </source>
</evidence>
<organism evidence="3 4">
    <name type="scientific">Candidatus Viridilinea mediisalina</name>
    <dbReference type="NCBI Taxonomy" id="2024553"/>
    <lineage>
        <taxon>Bacteria</taxon>
        <taxon>Bacillati</taxon>
        <taxon>Chloroflexota</taxon>
        <taxon>Chloroflexia</taxon>
        <taxon>Chloroflexales</taxon>
        <taxon>Chloroflexineae</taxon>
        <taxon>Oscillochloridaceae</taxon>
        <taxon>Candidatus Viridilinea</taxon>
    </lineage>
</organism>
<proteinExistence type="predicted"/>
<dbReference type="PANTHER" id="PTHR37938:SF1">
    <property type="entry name" value="BLL0215 PROTEIN"/>
    <property type="match status" value="1"/>
</dbReference>
<dbReference type="RefSeq" id="WP_097645426.1">
    <property type="nucleotide sequence ID" value="NZ_NQWI01000115.1"/>
</dbReference>
<dbReference type="OrthoDB" id="3378680at2"/>
<dbReference type="Proteomes" id="UP000220527">
    <property type="component" value="Unassembled WGS sequence"/>
</dbReference>
<dbReference type="AlphaFoldDB" id="A0A2A6RFK8"/>
<evidence type="ECO:0000259" key="2">
    <source>
        <dbReference type="Pfam" id="PF03703"/>
    </source>
</evidence>
<reference evidence="4" key="1">
    <citation type="submission" date="2017-08" db="EMBL/GenBank/DDBJ databases">
        <authorList>
            <person name="Grouzdev D.S."/>
            <person name="Gaisin V.A."/>
            <person name="Rysina M.S."/>
            <person name="Gorlenko V.M."/>
        </authorList>
    </citation>
    <scope>NUCLEOTIDE SEQUENCE [LARGE SCALE GENOMIC DNA]</scope>
    <source>
        <strain evidence="4">Kir15-3F</strain>
    </source>
</reference>
<evidence type="ECO:0000313" key="3">
    <source>
        <dbReference type="EMBL" id="PDW01721.1"/>
    </source>
</evidence>
<dbReference type="PANTHER" id="PTHR37938">
    <property type="entry name" value="BLL0215 PROTEIN"/>
    <property type="match status" value="1"/>
</dbReference>